<dbReference type="Proteomes" id="UP000619376">
    <property type="component" value="Unassembled WGS sequence"/>
</dbReference>
<name>A0A7W8KJV2_9DEIO</name>
<keyword evidence="5" id="KW-1185">Reference proteome</keyword>
<proteinExistence type="predicted"/>
<reference evidence="5" key="2">
    <citation type="journal article" date="2019" name="Int. J. Syst. Evol. Microbiol.">
        <title>The Global Catalogue of Microorganisms (GCM) 10K type strain sequencing project: providing services to taxonomists for standard genome sequencing and annotation.</title>
        <authorList>
            <consortium name="The Broad Institute Genomics Platform"/>
            <consortium name="The Broad Institute Genome Sequencing Center for Infectious Disease"/>
            <person name="Wu L."/>
            <person name="Ma J."/>
        </authorList>
    </citation>
    <scope>NUCLEOTIDE SEQUENCE [LARGE SCALE GENOMIC DNA]</scope>
    <source>
        <strain evidence="5">CGMCC 1.18437</strain>
    </source>
</reference>
<dbReference type="RefSeq" id="WP_184116453.1">
    <property type="nucleotide sequence ID" value="NZ_BNAJ01000027.1"/>
</dbReference>
<evidence type="ECO:0000313" key="5">
    <source>
        <dbReference type="Proteomes" id="UP000619376"/>
    </source>
</evidence>
<dbReference type="AlphaFoldDB" id="A0A7W8KJV2"/>
<organism evidence="3 4">
    <name type="scientific">Deinococcus metalli</name>
    <dbReference type="NCBI Taxonomy" id="1141878"/>
    <lineage>
        <taxon>Bacteria</taxon>
        <taxon>Thermotogati</taxon>
        <taxon>Deinococcota</taxon>
        <taxon>Deinococci</taxon>
        <taxon>Deinococcales</taxon>
        <taxon>Deinococcaceae</taxon>
        <taxon>Deinococcus</taxon>
    </lineage>
</organism>
<evidence type="ECO:0000313" key="4">
    <source>
        <dbReference type="Proteomes" id="UP000539473"/>
    </source>
</evidence>
<reference evidence="2" key="1">
    <citation type="journal article" date="2014" name="Int. J. Syst. Evol. Microbiol.">
        <title>Complete genome of a new Firmicutes species belonging to the dominant human colonic microbiota ('Ruminococcus bicirculans') reveals two chromosomes and a selective capacity to utilize plant glucans.</title>
        <authorList>
            <consortium name="NISC Comparative Sequencing Program"/>
            <person name="Wegmann U."/>
            <person name="Louis P."/>
            <person name="Goesmann A."/>
            <person name="Henrissat B."/>
            <person name="Duncan S.H."/>
            <person name="Flint H.J."/>
        </authorList>
    </citation>
    <scope>NUCLEOTIDE SEQUENCE</scope>
    <source>
        <strain evidence="2">CGMCC 1.18437</strain>
    </source>
</reference>
<accession>A0A7W8KJV2</accession>
<evidence type="ECO:0000256" key="1">
    <source>
        <dbReference type="SAM" id="MobiDB-lite"/>
    </source>
</evidence>
<dbReference type="EMBL" id="JACHFK010000026">
    <property type="protein sequence ID" value="MBB5379275.1"/>
    <property type="molecule type" value="Genomic_DNA"/>
</dbReference>
<protein>
    <submittedName>
        <fullName evidence="3">Uncharacterized protein</fullName>
    </submittedName>
</protein>
<sequence>MRTIVISEEGFLKILHPELRSPEEEARRLRVLARAEGSTAVLGPLTDERLSAGIPFLRPRKLKDQLQDAQGSEPPSDDSHSS</sequence>
<evidence type="ECO:0000313" key="3">
    <source>
        <dbReference type="EMBL" id="MBB5379275.1"/>
    </source>
</evidence>
<reference evidence="2" key="4">
    <citation type="submission" date="2024-05" db="EMBL/GenBank/DDBJ databases">
        <authorList>
            <person name="Sun Q."/>
            <person name="Zhou Y."/>
        </authorList>
    </citation>
    <scope>NUCLEOTIDE SEQUENCE</scope>
    <source>
        <strain evidence="2">CGMCC 1.18437</strain>
    </source>
</reference>
<comment type="caution">
    <text evidence="3">The sequence shown here is derived from an EMBL/GenBank/DDBJ whole genome shotgun (WGS) entry which is preliminary data.</text>
</comment>
<feature type="region of interest" description="Disordered" evidence="1">
    <location>
        <begin position="61"/>
        <end position="82"/>
    </location>
</feature>
<reference evidence="3 4" key="3">
    <citation type="submission" date="2020-08" db="EMBL/GenBank/DDBJ databases">
        <title>Genomic Encyclopedia of Type Strains, Phase IV (KMG-IV): sequencing the most valuable type-strain genomes for metagenomic binning, comparative biology and taxonomic classification.</title>
        <authorList>
            <person name="Goeker M."/>
        </authorList>
    </citation>
    <scope>NUCLEOTIDE SEQUENCE [LARGE SCALE GENOMIC DNA]</scope>
    <source>
        <strain evidence="3 4">DSM 27521</strain>
    </source>
</reference>
<dbReference type="Proteomes" id="UP000539473">
    <property type="component" value="Unassembled WGS sequence"/>
</dbReference>
<gene>
    <name evidence="2" type="ORF">GCM10017781_47070</name>
    <name evidence="3" type="ORF">HNQ07_004790</name>
</gene>
<dbReference type="EMBL" id="BNAJ01000027">
    <property type="protein sequence ID" value="GHF65949.1"/>
    <property type="molecule type" value="Genomic_DNA"/>
</dbReference>
<evidence type="ECO:0000313" key="2">
    <source>
        <dbReference type="EMBL" id="GHF65949.1"/>
    </source>
</evidence>